<keyword evidence="16" id="KW-1185">Reference proteome</keyword>
<dbReference type="InterPro" id="IPR020826">
    <property type="entry name" value="Transketolase_BS"/>
</dbReference>
<evidence type="ECO:0000256" key="6">
    <source>
        <dbReference type="ARBA" id="ARBA00013150"/>
    </source>
</evidence>
<name>A0AAV8V126_9RHOD</name>
<evidence type="ECO:0000256" key="1">
    <source>
        <dbReference type="ARBA" id="ARBA00001946"/>
    </source>
</evidence>
<evidence type="ECO:0000256" key="10">
    <source>
        <dbReference type="ARBA" id="ARBA00022958"/>
    </source>
</evidence>
<dbReference type="Gene3D" id="3.40.50.970">
    <property type="match status" value="2"/>
</dbReference>
<dbReference type="PANTHER" id="PTHR43322:SF5">
    <property type="entry name" value="1-DEOXY-D-XYLULOSE-5-PHOSPHATE SYNTHASE, CHLOROPLASTIC"/>
    <property type="match status" value="1"/>
</dbReference>
<dbReference type="FunFam" id="3.40.50.970:FF:000005">
    <property type="entry name" value="1-deoxy-D-xylulose-5-phosphate synthase"/>
    <property type="match status" value="1"/>
</dbReference>
<evidence type="ECO:0000256" key="5">
    <source>
        <dbReference type="ARBA" id="ARBA00011738"/>
    </source>
</evidence>
<dbReference type="GO" id="GO:0016114">
    <property type="term" value="P:terpenoid biosynthetic process"/>
    <property type="evidence" value="ECO:0007669"/>
    <property type="project" value="InterPro"/>
</dbReference>
<proteinExistence type="inferred from homology"/>
<keyword evidence="7" id="KW-0808">Transferase</keyword>
<evidence type="ECO:0000256" key="13">
    <source>
        <dbReference type="ARBA" id="ARBA00023229"/>
    </source>
</evidence>
<protein>
    <recommendedName>
        <fullName evidence="6">1-deoxy-D-xylulose-5-phosphate synthase</fullName>
        <ecNumber evidence="6">2.2.1.7</ecNumber>
    </recommendedName>
</protein>
<dbReference type="Pfam" id="PF02779">
    <property type="entry name" value="Transket_pyr"/>
    <property type="match status" value="1"/>
</dbReference>
<evidence type="ECO:0000313" key="15">
    <source>
        <dbReference type="EMBL" id="KAJ8907103.1"/>
    </source>
</evidence>
<feature type="domain" description="Transketolase-like pyrimidine-binding" evidence="14">
    <location>
        <begin position="374"/>
        <end position="539"/>
    </location>
</feature>
<dbReference type="NCBIfam" id="TIGR00204">
    <property type="entry name" value="dxs"/>
    <property type="match status" value="1"/>
</dbReference>
<dbReference type="GO" id="GO:0009228">
    <property type="term" value="P:thiamine biosynthetic process"/>
    <property type="evidence" value="ECO:0007669"/>
    <property type="project" value="UniProtKB-KW"/>
</dbReference>
<evidence type="ECO:0000256" key="9">
    <source>
        <dbReference type="ARBA" id="ARBA00022842"/>
    </source>
</evidence>
<comment type="similarity">
    <text evidence="4">Belongs to the transketolase family. DXPS subfamily.</text>
</comment>
<dbReference type="InterPro" id="IPR005475">
    <property type="entry name" value="Transketolase-like_Pyr-bd"/>
</dbReference>
<dbReference type="PROSITE" id="PS00801">
    <property type="entry name" value="TRANSKETOLASE_1"/>
    <property type="match status" value="1"/>
</dbReference>
<comment type="caution">
    <text evidence="15">The sequence shown here is derived from an EMBL/GenBank/DDBJ whole genome shotgun (WGS) entry which is preliminary data.</text>
</comment>
<dbReference type="AlphaFoldDB" id="A0AAV8V126"/>
<dbReference type="CDD" id="cd07033">
    <property type="entry name" value="TPP_PYR_DXS_TK_like"/>
    <property type="match status" value="1"/>
</dbReference>
<evidence type="ECO:0000256" key="12">
    <source>
        <dbReference type="ARBA" id="ARBA00023052"/>
    </source>
</evidence>
<dbReference type="CDD" id="cd02007">
    <property type="entry name" value="TPP_DXS"/>
    <property type="match status" value="1"/>
</dbReference>
<organism evidence="15 16">
    <name type="scientific">Rhodosorus marinus</name>
    <dbReference type="NCBI Taxonomy" id="101924"/>
    <lineage>
        <taxon>Eukaryota</taxon>
        <taxon>Rhodophyta</taxon>
        <taxon>Stylonematophyceae</taxon>
        <taxon>Stylonematales</taxon>
        <taxon>Stylonemataceae</taxon>
        <taxon>Rhodosorus</taxon>
    </lineage>
</organism>
<dbReference type="PROSITE" id="PS00802">
    <property type="entry name" value="TRANSKETOLASE_2"/>
    <property type="match status" value="1"/>
</dbReference>
<comment type="cofactor">
    <cofactor evidence="1">
        <name>Mg(2+)</name>
        <dbReference type="ChEBI" id="CHEBI:18420"/>
    </cofactor>
</comment>
<sequence length="718" mass="77993">MGGEVGVRVGTGFVGPVWSTKRVASDRDSRACRKPRMMAHGGEKKHRTPLLDGVKLPRDLKKFSVSELHQLATELRWDTIQSVASTGGHLGSSLGVVELTVALHYVFDTPQDKIIWDVSHQCYPHKILTGRRDQMHTLRKREGLSGFTKRDESKYDPFGAGHSSTSISAALGMAVANDLDKKKTHNIAVIGDGAITGGMAYEAMNSAGYLRNRMLVILNDNGQVSLPTGHNSAGGVRPSGALSDYTARLLSSSRFLSVRGMAKSMSTQLLPGGLQELAKQVDTFTRGMINHGGTLFEELGFYYIGPVDGHNIESLVRVLENIKNLDGDKPIFLHVKTEKGRGYSFAESAFDKYHGVAKFDVESGKQQKSSSNTPAYTSVFSDALIRMAEHDCKVVGITAAMPGGTGMGKFGDRYPERMFDVGIAEQHAVTFAAGLACEGYKPYCAIYSTFLQRGYDQLVHDVALQKLPVRFVLDRAGLVGNDGATHQGAYDLSYLGCIPGLVIMAPSDEVEMKRMLTTMNDIDDQPSVIRFPRGCAYGEEALAETLGYPMNQTDEPGKLPIGKGRILRSTKGKPDKARVCLFSIGTRLVDSVKAAKVLEEQGFSVTVADARYMKPLDTELAGRLATTHDVMITVEEGSIGGFSSHVLHFLTLEGLMDSGKLKFRSMVIPDVYIEHATQTEQLEQAGLNSSQIAATALKVGAKQGELQTPAEMERIVAM</sequence>
<keyword evidence="8" id="KW-0479">Metal-binding</keyword>
<dbReference type="GO" id="GO:0008661">
    <property type="term" value="F:1-deoxy-D-xylulose-5-phosphate synthase activity"/>
    <property type="evidence" value="ECO:0007669"/>
    <property type="project" value="UniProtKB-EC"/>
</dbReference>
<evidence type="ECO:0000256" key="11">
    <source>
        <dbReference type="ARBA" id="ARBA00022977"/>
    </source>
</evidence>
<evidence type="ECO:0000256" key="2">
    <source>
        <dbReference type="ARBA" id="ARBA00001964"/>
    </source>
</evidence>
<dbReference type="PANTHER" id="PTHR43322">
    <property type="entry name" value="1-D-DEOXYXYLULOSE 5-PHOSPHATE SYNTHASE-RELATED"/>
    <property type="match status" value="1"/>
</dbReference>
<dbReference type="GO" id="GO:0046872">
    <property type="term" value="F:metal ion binding"/>
    <property type="evidence" value="ECO:0007669"/>
    <property type="project" value="UniProtKB-KW"/>
</dbReference>
<dbReference type="Pfam" id="PF13292">
    <property type="entry name" value="DXP_synthase_N"/>
    <property type="match status" value="1"/>
</dbReference>
<dbReference type="SUPFAM" id="SSF52922">
    <property type="entry name" value="TK C-terminal domain-like"/>
    <property type="match status" value="1"/>
</dbReference>
<keyword evidence="11" id="KW-0784">Thiamine biosynthesis</keyword>
<dbReference type="NCBIfam" id="NF003933">
    <property type="entry name" value="PRK05444.2-2"/>
    <property type="match status" value="1"/>
</dbReference>
<evidence type="ECO:0000313" key="16">
    <source>
        <dbReference type="Proteomes" id="UP001157974"/>
    </source>
</evidence>
<keyword evidence="12" id="KW-0786">Thiamine pyrophosphate</keyword>
<evidence type="ECO:0000256" key="4">
    <source>
        <dbReference type="ARBA" id="ARBA00011081"/>
    </source>
</evidence>
<evidence type="ECO:0000259" key="14">
    <source>
        <dbReference type="SMART" id="SM00861"/>
    </source>
</evidence>
<keyword evidence="13" id="KW-0414">Isoprene biosynthesis</keyword>
<dbReference type="SUPFAM" id="SSF52518">
    <property type="entry name" value="Thiamin diphosphate-binding fold (THDP-binding)"/>
    <property type="match status" value="2"/>
</dbReference>
<dbReference type="InterPro" id="IPR029061">
    <property type="entry name" value="THDP-binding"/>
</dbReference>
<keyword evidence="9" id="KW-0460">Magnesium</keyword>
<keyword evidence="10" id="KW-0630">Potassium</keyword>
<comment type="pathway">
    <text evidence="3">Metabolic intermediate biosynthesis; 1-deoxy-D-xylulose 5-phosphate biosynthesis; 1-deoxy-D-xylulose 5-phosphate from D-glyceraldehyde 3-phosphate and pyruvate: step 1/1.</text>
</comment>
<accession>A0AAV8V126</accession>
<comment type="cofactor">
    <cofactor evidence="2">
        <name>thiamine diphosphate</name>
        <dbReference type="ChEBI" id="CHEBI:58937"/>
    </cofactor>
</comment>
<comment type="subunit">
    <text evidence="5">Homodimer.</text>
</comment>
<evidence type="ECO:0000256" key="3">
    <source>
        <dbReference type="ARBA" id="ARBA00004980"/>
    </source>
</evidence>
<evidence type="ECO:0000256" key="7">
    <source>
        <dbReference type="ARBA" id="ARBA00022679"/>
    </source>
</evidence>
<dbReference type="InterPro" id="IPR049557">
    <property type="entry name" value="Transketolase_CS"/>
</dbReference>
<reference evidence="15 16" key="1">
    <citation type="journal article" date="2023" name="Nat. Commun.">
        <title>Origin of minicircular mitochondrial genomes in red algae.</title>
        <authorList>
            <person name="Lee Y."/>
            <person name="Cho C.H."/>
            <person name="Lee Y.M."/>
            <person name="Park S.I."/>
            <person name="Yang J.H."/>
            <person name="West J.A."/>
            <person name="Bhattacharya D."/>
            <person name="Yoon H.S."/>
        </authorList>
    </citation>
    <scope>NUCLEOTIDE SEQUENCE [LARGE SCALE GENOMIC DNA]</scope>
    <source>
        <strain evidence="15 16">CCMP1338</strain>
        <tissue evidence="15">Whole cell</tissue>
    </source>
</reference>
<dbReference type="EMBL" id="JAMWBK010000003">
    <property type="protein sequence ID" value="KAJ8907103.1"/>
    <property type="molecule type" value="Genomic_DNA"/>
</dbReference>
<evidence type="ECO:0000256" key="8">
    <source>
        <dbReference type="ARBA" id="ARBA00022723"/>
    </source>
</evidence>
<dbReference type="Proteomes" id="UP001157974">
    <property type="component" value="Unassembled WGS sequence"/>
</dbReference>
<dbReference type="InterPro" id="IPR005477">
    <property type="entry name" value="Dxylulose-5-P_synthase"/>
</dbReference>
<dbReference type="Gene3D" id="3.40.50.920">
    <property type="match status" value="1"/>
</dbReference>
<dbReference type="Pfam" id="PF02780">
    <property type="entry name" value="Transketolase_C"/>
    <property type="match status" value="1"/>
</dbReference>
<dbReference type="InterPro" id="IPR033248">
    <property type="entry name" value="Transketolase_C"/>
</dbReference>
<dbReference type="SMART" id="SM00861">
    <property type="entry name" value="Transket_pyr"/>
    <property type="match status" value="1"/>
</dbReference>
<dbReference type="GO" id="GO:0019682">
    <property type="term" value="P:glyceraldehyde-3-phosphate metabolic process"/>
    <property type="evidence" value="ECO:0007669"/>
    <property type="project" value="UniProtKB-ARBA"/>
</dbReference>
<dbReference type="EC" id="2.2.1.7" evidence="6"/>
<dbReference type="HAMAP" id="MF_00315">
    <property type="entry name" value="DXP_synth"/>
    <property type="match status" value="1"/>
</dbReference>
<dbReference type="InterPro" id="IPR009014">
    <property type="entry name" value="Transketo_C/PFOR_II"/>
</dbReference>
<gene>
    <name evidence="15" type="ORF">NDN08_003585</name>
</gene>